<comment type="caution">
    <text evidence="2">The sequence shown here is derived from an EMBL/GenBank/DDBJ whole genome shotgun (WGS) entry which is preliminary data.</text>
</comment>
<dbReference type="InterPro" id="IPR057939">
    <property type="entry name" value="TRF2_HOY1_PH"/>
</dbReference>
<name>A0A8J5TDE2_ZIZPA</name>
<dbReference type="EMBL" id="JAAALK010000283">
    <property type="protein sequence ID" value="KAG8072726.1"/>
    <property type="molecule type" value="Genomic_DNA"/>
</dbReference>
<evidence type="ECO:0000313" key="3">
    <source>
        <dbReference type="Proteomes" id="UP000729402"/>
    </source>
</evidence>
<keyword evidence="3" id="KW-1185">Reference proteome</keyword>
<dbReference type="AlphaFoldDB" id="A0A8J5TDE2"/>
<reference evidence="2" key="1">
    <citation type="journal article" date="2021" name="bioRxiv">
        <title>Whole Genome Assembly and Annotation of Northern Wild Rice, Zizania palustris L., Supports a Whole Genome Duplication in the Zizania Genus.</title>
        <authorList>
            <person name="Haas M."/>
            <person name="Kono T."/>
            <person name="Macchietto M."/>
            <person name="Millas R."/>
            <person name="McGilp L."/>
            <person name="Shao M."/>
            <person name="Duquette J."/>
            <person name="Hirsch C.N."/>
            <person name="Kimball J."/>
        </authorList>
    </citation>
    <scope>NUCLEOTIDE SEQUENCE</scope>
    <source>
        <tissue evidence="2">Fresh leaf tissue</tissue>
    </source>
</reference>
<accession>A0A8J5TDE2</accession>
<dbReference type="OrthoDB" id="1516808at2759"/>
<protein>
    <recommendedName>
        <fullName evidence="1">TRF2/HOY1 PH-like domain-containing protein</fullName>
    </recommendedName>
</protein>
<feature type="domain" description="TRF2/HOY1 PH-like" evidence="1">
    <location>
        <begin position="28"/>
        <end position="145"/>
    </location>
</feature>
<dbReference type="PANTHER" id="PTHR33494:SF21">
    <property type="match status" value="1"/>
</dbReference>
<proteinExistence type="predicted"/>
<evidence type="ECO:0000313" key="2">
    <source>
        <dbReference type="EMBL" id="KAG8072726.1"/>
    </source>
</evidence>
<evidence type="ECO:0000259" key="1">
    <source>
        <dbReference type="Pfam" id="PF24818"/>
    </source>
</evidence>
<dbReference type="Proteomes" id="UP000729402">
    <property type="component" value="Unassembled WGS sequence"/>
</dbReference>
<gene>
    <name evidence="2" type="ORF">GUJ93_ZPchr0006g41454</name>
</gene>
<organism evidence="2 3">
    <name type="scientific">Zizania palustris</name>
    <name type="common">Northern wild rice</name>
    <dbReference type="NCBI Taxonomy" id="103762"/>
    <lineage>
        <taxon>Eukaryota</taxon>
        <taxon>Viridiplantae</taxon>
        <taxon>Streptophyta</taxon>
        <taxon>Embryophyta</taxon>
        <taxon>Tracheophyta</taxon>
        <taxon>Spermatophyta</taxon>
        <taxon>Magnoliopsida</taxon>
        <taxon>Liliopsida</taxon>
        <taxon>Poales</taxon>
        <taxon>Poaceae</taxon>
        <taxon>BOP clade</taxon>
        <taxon>Oryzoideae</taxon>
        <taxon>Oryzeae</taxon>
        <taxon>Zizaniinae</taxon>
        <taxon>Zizania</taxon>
    </lineage>
</organism>
<dbReference type="Pfam" id="PF24818">
    <property type="entry name" value="PH_TRF2_HOY1"/>
    <property type="match status" value="1"/>
</dbReference>
<sequence length="431" mass="47921">MRLALENSKNKYIKSGALTAGERMKASNFPANFLKIGTWEYTSQYEGDLVAKCYFAKHKLVWEVLDAGLKRKIEIQWSDITALKATCPENGIGTLDLVLNRPPIFFKETDPQPRKHTLWQAASDFTGGQASLNRRHILQCPSILLSKNFEKIIQCDERLNQLSHQPDTILLDPLVFGPRSKSSIFENPNESKSCQGLSDLEDEHEAPLPKYIDLVSTCDVPLISKKDVTVNQQPSFSQPVNLGASVVELQANVSQEHTNSWNQVRSLSIDGLLSHLGDCVTEQKTAEDDPSLPNSEASSHDLLKEITQHLLSDSQGTLASDEKRLMARVNSLSSLLEKDAVPATLPNSEPNDSSNIDSKNIDVIEVDSDGFDEEINKALDWETTTDSIQPPPLSRKDSYGDFLLNLPRIASIPQLFNIPEDFDNIPGHFDG</sequence>
<reference evidence="2" key="2">
    <citation type="submission" date="2021-02" db="EMBL/GenBank/DDBJ databases">
        <authorList>
            <person name="Kimball J.A."/>
            <person name="Haas M.W."/>
            <person name="Macchietto M."/>
            <person name="Kono T."/>
            <person name="Duquette J."/>
            <person name="Shao M."/>
        </authorList>
    </citation>
    <scope>NUCLEOTIDE SEQUENCE</scope>
    <source>
        <tissue evidence="2">Fresh leaf tissue</tissue>
    </source>
</reference>
<dbReference type="PANTHER" id="PTHR33494">
    <property type="entry name" value="OS02G0793800 PROTEIN"/>
    <property type="match status" value="1"/>
</dbReference>